<dbReference type="Ensembl" id="ENST00000514321.1">
    <property type="protein sequence ID" value="ENSP00000424564.1"/>
    <property type="gene ID" value="ENSG00000091490.11"/>
</dbReference>
<dbReference type="GeneTree" id="ENSGT00940000159983"/>
<dbReference type="Ensembl" id="ENST00000514321.1">
    <property type="protein sequence ID" value="ENSP00000424564.1"/>
    <property type="gene ID" value="ENSG00000091490.12"/>
</dbReference>
<dbReference type="EMBL" id="AC092436">
    <property type="status" value="NOT_ANNOTATED_CDS"/>
    <property type="molecule type" value="Genomic_DNA"/>
</dbReference>
<proteinExistence type="evidence at protein level"/>
<keyword evidence="3" id="KW-1267">Proteomics identification</keyword>
<dbReference type="SMR" id="H0Y9M6"/>
<evidence type="ECO:0000313" key="1">
    <source>
        <dbReference type="Ensembl" id="ENSP00000424564.1"/>
    </source>
</evidence>
<dbReference type="AlphaFoldDB" id="H0Y9M6"/>
<dbReference type="Bgee" id="ENSG00000091490">
    <property type="expression patterns" value="Expressed in pylorus and 177 other cell types or tissues"/>
</dbReference>
<gene>
    <name evidence="1" type="primary">SEL1L3</name>
</gene>
<feature type="non-terminal residue" evidence="1">
    <location>
        <position position="1"/>
    </location>
</feature>
<reference evidence="1" key="5">
    <citation type="submission" date="2025-09" db="UniProtKB">
        <authorList>
            <consortium name="Ensembl"/>
        </authorList>
    </citation>
    <scope>IDENTIFICATION</scope>
</reference>
<keyword evidence="2" id="KW-1185">Reference proteome</keyword>
<dbReference type="InterPro" id="IPR042756">
    <property type="entry name" value="Sel-1L3"/>
</dbReference>
<reference evidence="1" key="4">
    <citation type="submission" date="2025-08" db="UniProtKB">
        <authorList>
            <consortium name="Ensembl"/>
        </authorList>
    </citation>
    <scope>IDENTIFICATION</scope>
</reference>
<dbReference type="EMBL" id="AC133961">
    <property type="status" value="NOT_ANNOTATED_CDS"/>
    <property type="molecule type" value="Genomic_DNA"/>
</dbReference>
<sequence>TLAGEYFHKAAQGGHMEGTLWCSLYYITGNLETFPRDPEKAVVKSLSTSVLGHPHTDTLALQKIVLHNTFGFKFNLT</sequence>
<accession>H0Y9M6</accession>
<dbReference type="PANTHER" id="PTHR44444:SF1">
    <property type="entry name" value="PROTEIN SEL-1 HOMOLOG 3"/>
    <property type="match status" value="1"/>
</dbReference>
<dbReference type="OrthoDB" id="272077at2759"/>
<dbReference type="ChiTaRS" id="SEL1L3">
    <property type="organism name" value="human"/>
</dbReference>
<dbReference type="EMBL" id="AC020706">
    <property type="status" value="NOT_ANNOTATED_CDS"/>
    <property type="molecule type" value="Genomic_DNA"/>
</dbReference>
<dbReference type="PANTHER" id="PTHR44444">
    <property type="entry name" value="PROTEIN SEL-1 HOMOLOG 3"/>
    <property type="match status" value="1"/>
</dbReference>
<reference evidence="1 2" key="3">
    <citation type="journal article" date="2005" name="Nature">
        <title>Generation and annotation of the DNA sequences of human chromosomes 2 and 4.</title>
        <authorList>
            <person name="Hillier L.W."/>
            <person name="Graves T.A."/>
            <person name="Fulton R.S."/>
            <person name="Fulton L.A."/>
            <person name="Pepin K.H."/>
            <person name="Minx P."/>
            <person name="Wagner-McPherson C."/>
            <person name="Layman D."/>
            <person name="Wylie K."/>
            <person name="Sekhon M."/>
            <person name="Becker M.C."/>
            <person name="Fewell G.A."/>
            <person name="Delehaunty K.D."/>
            <person name="Miner T.L."/>
            <person name="Nash W.E."/>
            <person name="Kremitzki C."/>
            <person name="Oddy L."/>
            <person name="Du H."/>
            <person name="Sun H."/>
            <person name="Bradshaw-Cordum H."/>
            <person name="Ali J."/>
            <person name="Carter J."/>
            <person name="Cordes M."/>
            <person name="Harris A."/>
            <person name="Isak A."/>
            <person name="van Brunt A."/>
            <person name="Nguyen C."/>
            <person name="Du F."/>
            <person name="Courtney L."/>
            <person name="Kalicki J."/>
            <person name="Ozersky P."/>
            <person name="Abbott S."/>
            <person name="Armstrong J."/>
            <person name="Belter E.A."/>
            <person name="Caruso L."/>
            <person name="Cedroni M."/>
            <person name="Cotton M."/>
            <person name="Davidson T."/>
            <person name="Desai A."/>
            <person name="Elliott G."/>
            <person name="Erb T."/>
            <person name="Fronick C."/>
            <person name="Gaige T."/>
            <person name="Haakenson W."/>
            <person name="Haglund K."/>
            <person name="Holmes A."/>
            <person name="Harkins R."/>
            <person name="Kim K."/>
            <person name="Kruchowski S.S."/>
            <person name="Strong C.M."/>
            <person name="Grewal N."/>
            <person name="Goyea E."/>
            <person name="Hou S."/>
            <person name="Levy A."/>
            <person name="Martinka S."/>
            <person name="Mead K."/>
            <person name="McLellan M.D."/>
            <person name="Meyer R."/>
            <person name="Randall-Maher J."/>
            <person name="Tomlinson C."/>
            <person name="Dauphin-Kohlberg S."/>
            <person name="Kozlowicz-Reilly A."/>
            <person name="Shah N."/>
            <person name="Swearengen-Shahid S."/>
            <person name="Snider J."/>
            <person name="Strong J.T."/>
            <person name="Thompson J."/>
            <person name="Yoakum M."/>
            <person name="Leonard S."/>
            <person name="Pearman C."/>
            <person name="Trani L."/>
            <person name="Radionenko M."/>
            <person name="Waligorski J.E."/>
            <person name="Wang C."/>
            <person name="Rock S.M."/>
            <person name="Tin-Wollam A.M."/>
            <person name="Maupin R."/>
            <person name="Latreille P."/>
            <person name="Wendl M.C."/>
            <person name="Yang S.P."/>
            <person name="Pohl C."/>
            <person name="Wallis J.W."/>
            <person name="Spieth J."/>
            <person name="Bieri T.A."/>
            <person name="Berkowicz N."/>
            <person name="Nelson J.O."/>
            <person name="Osborne J."/>
            <person name="Ding L."/>
            <person name="Meyer R."/>
            <person name="Sabo A."/>
            <person name="Shotland Y."/>
            <person name="Sinha P."/>
            <person name="Wohldmann P.E."/>
            <person name="Cook L.L."/>
            <person name="Hickenbotham M.T."/>
            <person name="Eldred J."/>
            <person name="Williams D."/>
            <person name="Jones T.A."/>
            <person name="She X."/>
            <person name="Ciccarelli F.D."/>
            <person name="Izaurralde E."/>
            <person name="Taylor J."/>
            <person name="Schmutz J."/>
            <person name="Myers R.M."/>
            <person name="Cox D.R."/>
            <person name="Huang X."/>
            <person name="McPherson J.D."/>
            <person name="Mardis E.R."/>
            <person name="Clifton S.W."/>
            <person name="Warren W.C."/>
            <person name="Chinwalla A.T."/>
            <person name="Eddy S.R."/>
            <person name="Marra M.A."/>
            <person name="Ovcharenko I."/>
            <person name="Furey T.S."/>
            <person name="Miller W."/>
            <person name="Eichler E.E."/>
            <person name="Bork P."/>
            <person name="Suyama M."/>
            <person name="Torrents D."/>
            <person name="Waterston R.H."/>
            <person name="Wilson R.K."/>
        </authorList>
    </citation>
    <scope>NUCLEOTIDE SEQUENCE [LARGE SCALE GENOMIC DNA]</scope>
</reference>
<reference evidence="1 2" key="2">
    <citation type="journal article" date="2004" name="Nature">
        <title>Finishing the euchromatic sequence of the human genome.</title>
        <authorList>
            <consortium name="International Human Genome Sequencing Consortium"/>
        </authorList>
    </citation>
    <scope>NUCLEOTIDE SEQUENCE [LARGE SCALE GENOMIC DNA]</scope>
</reference>
<dbReference type="VEuPathDB" id="HostDB:ENSG00000091490"/>
<dbReference type="OpenTargets" id="ENSG00000091490"/>
<dbReference type="Proteomes" id="UP000005640">
    <property type="component" value="Chromosome 4"/>
</dbReference>
<evidence type="ECO:0007829" key="3">
    <source>
        <dbReference type="PeptideAtlas" id="H0Y9M6"/>
    </source>
</evidence>
<dbReference type="HOGENOM" id="CLU_2644379_0_0_1"/>
<dbReference type="HGNC" id="HGNC:29108">
    <property type="gene designation" value="SEL1L3"/>
</dbReference>
<dbReference type="UCSC" id="uc062vsa.1">
    <property type="organism name" value="human"/>
</dbReference>
<dbReference type="Antibodypedia" id="51970">
    <property type="antibodies" value="67 antibodies from 15 providers"/>
</dbReference>
<reference evidence="1 2" key="1">
    <citation type="journal article" date="2001" name="Nature">
        <title>Initial sequencing and analysis of the human genome.</title>
        <authorList>
            <consortium name="International Human Genome Sequencing Consortium"/>
            <person name="Lander E.S."/>
            <person name="Linton L.M."/>
            <person name="Birren B."/>
            <person name="Nusbaum C."/>
            <person name="Zody M.C."/>
            <person name="Baldwin J."/>
            <person name="Devon K."/>
            <person name="Dewar K."/>
            <person name="Doyle M."/>
            <person name="FitzHugh W."/>
            <person name="Funke R."/>
            <person name="Gage D."/>
            <person name="Harris K."/>
            <person name="Heaford A."/>
            <person name="Howland J."/>
            <person name="Kann L."/>
            <person name="Lehoczky J."/>
            <person name="LeVine R."/>
            <person name="McEwan P."/>
            <person name="McKernan K."/>
            <person name="Meldrim J."/>
            <person name="Mesirov J.P."/>
            <person name="Miranda C."/>
            <person name="Morris W."/>
            <person name="Naylor J."/>
            <person name="Raymond C."/>
            <person name="Rosetti M."/>
            <person name="Santos R."/>
            <person name="Sheridan A."/>
            <person name="Sougnez C."/>
            <person name="Stange-Thomann N."/>
            <person name="Stojanovic N."/>
            <person name="Subramanian A."/>
            <person name="Wyman D."/>
            <person name="Rogers J."/>
            <person name="Sulston J."/>
            <person name="Ainscough R."/>
            <person name="Beck S."/>
            <person name="Bentley D."/>
            <person name="Burton J."/>
            <person name="Clee C."/>
            <person name="Carter N."/>
            <person name="Coulson A."/>
            <person name="Deadman R."/>
            <person name="Deloukas P."/>
            <person name="Dunham A."/>
            <person name="Dunham I."/>
            <person name="Durbin R."/>
            <person name="French L."/>
            <person name="Grafham D."/>
            <person name="Gregory S."/>
            <person name="Hubbard T."/>
            <person name="Humphray S."/>
            <person name="Hunt A."/>
            <person name="Jones M."/>
            <person name="Lloyd C."/>
            <person name="McMurray A."/>
            <person name="Matthews L."/>
            <person name="Mercer S."/>
            <person name="Milne S."/>
            <person name="Mullikin J.C."/>
            <person name="Mungall A."/>
            <person name="Plumb R."/>
            <person name="Ross M."/>
            <person name="Shownkeen R."/>
            <person name="Sims S."/>
            <person name="Waterston R.H."/>
            <person name="Wilson R.K."/>
            <person name="Hillier L.W."/>
            <person name="McPherson J.D."/>
            <person name="Marra M.A."/>
            <person name="Mardis E.R."/>
            <person name="Fulton L.A."/>
            <person name="Chinwalla A.T."/>
            <person name="Pepin K.H."/>
            <person name="Gish W.R."/>
            <person name="Chissoe S.L."/>
            <person name="Wendl M.C."/>
            <person name="Delehaunty K.D."/>
            <person name="Miner T.L."/>
            <person name="Delehaunty A."/>
            <person name="Kramer J.B."/>
            <person name="Cook L.L."/>
            <person name="Fulton R.S."/>
            <person name="Johnson D.L."/>
            <person name="Minx P.J."/>
            <person name="Clifton S.W."/>
            <person name="Hawkins T."/>
            <person name="Branscomb E."/>
            <person name="Predki P."/>
            <person name="Richardson P."/>
            <person name="Wenning S."/>
            <person name="Slezak T."/>
            <person name="Doggett N."/>
            <person name="Cheng J.F."/>
            <person name="Olsen A."/>
            <person name="Lucas S."/>
            <person name="Elkin C."/>
            <person name="Uberbacher E."/>
            <person name="Frazier M."/>
            <person name="Gibbs R.A."/>
            <person name="Muzny D.M."/>
            <person name="Scherer S.E."/>
            <person name="Bouck J.B."/>
            <person name="Sodergren E.J."/>
            <person name="Worley K.C."/>
            <person name="Rives C.M."/>
            <person name="Gorrell J.H."/>
            <person name="Metzker M.L."/>
            <person name="Naylor S.L."/>
            <person name="Kucherlapati R.S."/>
            <person name="Nelson D.L."/>
            <person name="Weinstock G.M."/>
            <person name="Sakaki Y."/>
            <person name="Fujiyama A."/>
            <person name="Hattori M."/>
            <person name="Yada T."/>
            <person name="Toyoda A."/>
            <person name="Itoh T."/>
            <person name="Kawagoe C."/>
            <person name="Watanabe H."/>
            <person name="Totoki Y."/>
            <person name="Taylor T."/>
            <person name="Weissenbach J."/>
            <person name="Heilig R."/>
            <person name="Saurin W."/>
            <person name="Artiguenave F."/>
            <person name="Brottier P."/>
            <person name="Bruls T."/>
            <person name="Pelletier E."/>
            <person name="Robert C."/>
            <person name="Wincker P."/>
            <person name="Smith D.R."/>
            <person name="Doucette-Stamm L."/>
            <person name="Rubenfield M."/>
            <person name="Weinstock K."/>
            <person name="Lee H.M."/>
            <person name="Dubois J."/>
            <person name="Rosenthal A."/>
            <person name="Platzer M."/>
            <person name="Nyakatura G."/>
            <person name="Taudien S."/>
            <person name="Rump A."/>
            <person name="Yang H."/>
            <person name="Yu J."/>
            <person name="Wang J."/>
            <person name="Huang G."/>
            <person name="Gu J."/>
            <person name="Hood L."/>
            <person name="Rowen L."/>
            <person name="Madan A."/>
            <person name="Qin S."/>
            <person name="Davis R.W."/>
            <person name="Federspiel N.A."/>
            <person name="Abola A.P."/>
            <person name="Proctor M.J."/>
            <person name="Myers R.M."/>
            <person name="Schmutz J."/>
            <person name="Dickson M."/>
            <person name="Grimwood J."/>
            <person name="Cox D.R."/>
            <person name="Olson M.V."/>
            <person name="Kaul R."/>
            <person name="Raymond C."/>
            <person name="Shimizu N."/>
            <person name="Kawasaki K."/>
            <person name="Minoshima S."/>
            <person name="Evans G.A."/>
            <person name="Athanasiou M."/>
            <person name="Schultz R."/>
            <person name="Roe B.A."/>
            <person name="Chen F."/>
            <person name="Pan H."/>
            <person name="Ramser J."/>
            <person name="Lehrach H."/>
            <person name="Reinhardt R."/>
            <person name="McCombie W.R."/>
            <person name="de la Bastide M."/>
            <person name="Dedhia N."/>
            <person name="Blocker H."/>
            <person name="Hornischer K."/>
            <person name="Nordsiek G."/>
            <person name="Agarwala R."/>
            <person name="Aravind L."/>
            <person name="Bailey J.A."/>
            <person name="Bateman A."/>
            <person name="Batzoglou S."/>
            <person name="Birney E."/>
            <person name="Bork P."/>
            <person name="Brown D.G."/>
            <person name="Burge C.B."/>
            <person name="Cerutti L."/>
            <person name="Chen H.C."/>
            <person name="Church D."/>
            <person name="Clamp M."/>
            <person name="Copley R.R."/>
            <person name="Doerks T."/>
            <person name="Eddy S.R."/>
            <person name="Eichler E.E."/>
            <person name="Furey T.S."/>
            <person name="Galagan J."/>
            <person name="Gilbert J.G."/>
            <person name="Harmon C."/>
            <person name="Hayashizaki Y."/>
            <person name="Haussler D."/>
            <person name="Hermjakob H."/>
            <person name="Hokamp K."/>
            <person name="Jang W."/>
            <person name="Johnson L.S."/>
            <person name="Jones T.A."/>
            <person name="Kasif S."/>
            <person name="Kaspryzk A."/>
            <person name="Kennedy S."/>
            <person name="Kent W.J."/>
            <person name="Kitts P."/>
            <person name="Koonin E.V."/>
            <person name="Korf I."/>
            <person name="Kulp D."/>
            <person name="Lancet D."/>
            <person name="Lowe T.M."/>
            <person name="McLysaght A."/>
            <person name="Mikkelsen T."/>
            <person name="Moran J.V."/>
            <person name="Mulder N."/>
            <person name="Pollara V.J."/>
            <person name="Ponting C.P."/>
            <person name="Schuler G."/>
            <person name="Schultz J."/>
            <person name="Slater G."/>
            <person name="Smit A.F."/>
            <person name="Stupka E."/>
            <person name="Szustakowski J."/>
            <person name="Thierry-Mieg D."/>
            <person name="Thierry-Mieg J."/>
            <person name="Wagner L."/>
            <person name="Wallis J."/>
            <person name="Wheeler R."/>
            <person name="Williams A."/>
            <person name="Wolf Y.I."/>
            <person name="Wolfe K.H."/>
            <person name="Yang S.P."/>
            <person name="Yeh R.F."/>
            <person name="Collins F."/>
            <person name="Guyer M.S."/>
            <person name="Peterson J."/>
            <person name="Felsenfeld A."/>
            <person name="Wetterstrand K.A."/>
            <person name="Patrinos A."/>
            <person name="Morgan M.J."/>
            <person name="de Jong P."/>
            <person name="Catanese J.J."/>
            <person name="Osoegawa K."/>
            <person name="Shizuya H."/>
            <person name="Choi S."/>
            <person name="Chen Y.J."/>
        </authorList>
    </citation>
    <scope>NUCLEOTIDE SEQUENCE [LARGE SCALE GENOMIC DNA]</scope>
</reference>
<dbReference type="ExpressionAtlas" id="H0Y9M6">
    <property type="expression patterns" value="baseline and differential"/>
</dbReference>
<name>H0Y9M6_HUMAN</name>
<evidence type="ECO:0000313" key="2">
    <source>
        <dbReference type="Proteomes" id="UP000005640"/>
    </source>
</evidence>
<protein>
    <submittedName>
        <fullName evidence="1">SEL1L family member 3</fullName>
    </submittedName>
</protein>
<dbReference type="MassIVE" id="H0Y9M6"/>
<organism evidence="1 2">
    <name type="scientific">Homo sapiens</name>
    <name type="common">Human</name>
    <dbReference type="NCBI Taxonomy" id="9606"/>
    <lineage>
        <taxon>Eukaryota</taxon>
        <taxon>Metazoa</taxon>
        <taxon>Chordata</taxon>
        <taxon>Craniata</taxon>
        <taxon>Vertebrata</taxon>
        <taxon>Euteleostomi</taxon>
        <taxon>Mammalia</taxon>
        <taxon>Eutheria</taxon>
        <taxon>Euarchontoglires</taxon>
        <taxon>Primates</taxon>
        <taxon>Haplorrhini</taxon>
        <taxon>Catarrhini</taxon>
        <taxon>Hominidae</taxon>
        <taxon>Homo</taxon>
    </lineage>
</organism>